<feature type="chain" id="PRO_5039894182" evidence="4">
    <location>
        <begin position="23"/>
        <end position="169"/>
    </location>
</feature>
<comment type="similarity">
    <text evidence="1">Belongs to the Skp family.</text>
</comment>
<protein>
    <submittedName>
        <fullName evidence="5">OmpH family outer membrane protein</fullName>
    </submittedName>
</protein>
<keyword evidence="2 4" id="KW-0732">Signal</keyword>
<dbReference type="GO" id="GO:0051082">
    <property type="term" value="F:unfolded protein binding"/>
    <property type="evidence" value="ECO:0007669"/>
    <property type="project" value="InterPro"/>
</dbReference>
<dbReference type="PANTHER" id="PTHR35089:SF1">
    <property type="entry name" value="CHAPERONE PROTEIN SKP"/>
    <property type="match status" value="1"/>
</dbReference>
<dbReference type="GO" id="GO:0050821">
    <property type="term" value="P:protein stabilization"/>
    <property type="evidence" value="ECO:0007669"/>
    <property type="project" value="TreeGrafter"/>
</dbReference>
<evidence type="ECO:0000256" key="1">
    <source>
        <dbReference type="ARBA" id="ARBA00009091"/>
    </source>
</evidence>
<dbReference type="AlphaFoldDB" id="A0A9J6RPD2"/>
<dbReference type="Gene3D" id="3.30.910.20">
    <property type="entry name" value="Skp domain"/>
    <property type="match status" value="1"/>
</dbReference>
<dbReference type="PANTHER" id="PTHR35089">
    <property type="entry name" value="CHAPERONE PROTEIN SKP"/>
    <property type="match status" value="1"/>
</dbReference>
<evidence type="ECO:0000313" key="5">
    <source>
        <dbReference type="EMBL" id="MCZ0866411.1"/>
    </source>
</evidence>
<comment type="caution">
    <text evidence="5">The sequence shown here is derived from an EMBL/GenBank/DDBJ whole genome shotgun (WGS) entry which is preliminary data.</text>
</comment>
<gene>
    <name evidence="5" type="ORF">O0V09_14455</name>
</gene>
<dbReference type="InterPro" id="IPR024930">
    <property type="entry name" value="Skp_dom_sf"/>
</dbReference>
<organism evidence="5 6">
    <name type="scientific">Dasania phycosphaerae</name>
    <dbReference type="NCBI Taxonomy" id="2950436"/>
    <lineage>
        <taxon>Bacteria</taxon>
        <taxon>Pseudomonadati</taxon>
        <taxon>Pseudomonadota</taxon>
        <taxon>Gammaproteobacteria</taxon>
        <taxon>Cellvibrionales</taxon>
        <taxon>Spongiibacteraceae</taxon>
        <taxon>Dasania</taxon>
    </lineage>
</organism>
<name>A0A9J6RPD2_9GAMM</name>
<evidence type="ECO:0000313" key="6">
    <source>
        <dbReference type="Proteomes" id="UP001069090"/>
    </source>
</evidence>
<keyword evidence="6" id="KW-1185">Reference proteome</keyword>
<feature type="signal peptide" evidence="4">
    <location>
        <begin position="1"/>
        <end position="22"/>
    </location>
</feature>
<accession>A0A9J6RPD2</accession>
<proteinExistence type="inferred from homology"/>
<feature type="region of interest" description="Disordered" evidence="3">
    <location>
        <begin position="76"/>
        <end position="97"/>
    </location>
</feature>
<dbReference type="SUPFAM" id="SSF111384">
    <property type="entry name" value="OmpH-like"/>
    <property type="match status" value="1"/>
</dbReference>
<dbReference type="SMART" id="SM00935">
    <property type="entry name" value="OmpH"/>
    <property type="match status" value="1"/>
</dbReference>
<evidence type="ECO:0000256" key="4">
    <source>
        <dbReference type="SAM" id="SignalP"/>
    </source>
</evidence>
<dbReference type="Pfam" id="PF03938">
    <property type="entry name" value="OmpH"/>
    <property type="match status" value="1"/>
</dbReference>
<evidence type="ECO:0000256" key="2">
    <source>
        <dbReference type="ARBA" id="ARBA00022729"/>
    </source>
</evidence>
<evidence type="ECO:0000256" key="3">
    <source>
        <dbReference type="SAM" id="MobiDB-lite"/>
    </source>
</evidence>
<reference evidence="5 6" key="1">
    <citation type="submission" date="2022-12" db="EMBL/GenBank/DDBJ databases">
        <title>Dasania phycosphaerae sp. nov., isolated from particulate material of the south coast of Korea.</title>
        <authorList>
            <person name="Jiang Y."/>
        </authorList>
    </citation>
    <scope>NUCLEOTIDE SEQUENCE [LARGE SCALE GENOMIC DNA]</scope>
    <source>
        <strain evidence="5 6">GY-19</strain>
    </source>
</reference>
<dbReference type="GO" id="GO:0005829">
    <property type="term" value="C:cytosol"/>
    <property type="evidence" value="ECO:0007669"/>
    <property type="project" value="TreeGrafter"/>
</dbReference>
<sequence length="169" mass="18891">MKNLLKLMVLVTAVAAPLMAAAQGKIAVLDVQTAILQTEAAKKEFKELQARPDYAESVKQLEKLQKDFMANKEKLQKDSAVMSDEQKQAEAQKLQSSATDIQHVRKKLQTAEQELAKKLMQAFYPKLQQVMPEVIKEESLGLLLDRKTALHVDNGYDVTGKVTAKLNLQ</sequence>
<dbReference type="RefSeq" id="WP_258332575.1">
    <property type="nucleotide sequence ID" value="NZ_JAPTGG010000012.1"/>
</dbReference>
<dbReference type="Proteomes" id="UP001069090">
    <property type="component" value="Unassembled WGS sequence"/>
</dbReference>
<dbReference type="EMBL" id="JAPTGG010000012">
    <property type="protein sequence ID" value="MCZ0866411.1"/>
    <property type="molecule type" value="Genomic_DNA"/>
</dbReference>
<dbReference type="InterPro" id="IPR005632">
    <property type="entry name" value="Chaperone_Skp"/>
</dbReference>